<dbReference type="Pfam" id="PF02458">
    <property type="entry name" value="Transferase"/>
    <property type="match status" value="1"/>
</dbReference>
<evidence type="ECO:0000256" key="2">
    <source>
        <dbReference type="ARBA" id="ARBA00022679"/>
    </source>
</evidence>
<dbReference type="Gramene" id="KQJ86595">
    <property type="protein sequence ID" value="KQJ86595"/>
    <property type="gene ID" value="BRADI_4g06550v3"/>
</dbReference>
<dbReference type="eggNOG" id="ENOG502QV4M">
    <property type="taxonomic scope" value="Eukaryota"/>
</dbReference>
<evidence type="ECO:0000313" key="5">
    <source>
        <dbReference type="EnsemblPlants" id="PNT62658"/>
    </source>
</evidence>
<reference evidence="4 5" key="1">
    <citation type="journal article" date="2010" name="Nature">
        <title>Genome sequencing and analysis of the model grass Brachypodium distachyon.</title>
        <authorList>
            <consortium name="International Brachypodium Initiative"/>
        </authorList>
    </citation>
    <scope>NUCLEOTIDE SEQUENCE [LARGE SCALE GENOMIC DNA]</scope>
    <source>
        <strain evidence="4">Bd21</strain>
        <strain evidence="5">cv. Bd21</strain>
    </source>
</reference>
<dbReference type="Proteomes" id="UP000008810">
    <property type="component" value="Chromosome 4"/>
</dbReference>
<keyword evidence="6" id="KW-1185">Reference proteome</keyword>
<gene>
    <name evidence="5" type="primary">LOC100821129</name>
    <name evidence="4" type="ORF">BRADI_4g06550v3</name>
</gene>
<accession>I1II45</accession>
<dbReference type="Gramene" id="PNT62658">
    <property type="protein sequence ID" value="PNT62658"/>
    <property type="gene ID" value="BRADI_4g06550v3"/>
</dbReference>
<evidence type="ECO:0000256" key="1">
    <source>
        <dbReference type="ARBA" id="ARBA00009861"/>
    </source>
</evidence>
<keyword evidence="3" id="KW-0012">Acyltransferase</keyword>
<dbReference type="GO" id="GO:0016747">
    <property type="term" value="F:acyltransferase activity, transferring groups other than amino-acyl groups"/>
    <property type="evidence" value="ECO:0000318"/>
    <property type="project" value="GO_Central"/>
</dbReference>
<dbReference type="OrthoDB" id="586091at2759"/>
<dbReference type="STRING" id="15368.I1II45"/>
<dbReference type="EMBL" id="CM000883">
    <property type="protein sequence ID" value="KQJ86595.1"/>
    <property type="molecule type" value="Genomic_DNA"/>
</dbReference>
<evidence type="ECO:0000256" key="3">
    <source>
        <dbReference type="ARBA" id="ARBA00023315"/>
    </source>
</evidence>
<dbReference type="EnsemblPlants" id="PNT62658">
    <property type="protein sequence ID" value="PNT62658"/>
    <property type="gene ID" value="BRADI_4g06550v3"/>
</dbReference>
<dbReference type="AlphaFoldDB" id="I1II45"/>
<dbReference type="InterPro" id="IPR050317">
    <property type="entry name" value="Plant_Fungal_Acyltransferase"/>
</dbReference>
<dbReference type="RefSeq" id="XP_003575487.3">
    <property type="nucleotide sequence ID" value="XM_003575439.3"/>
</dbReference>
<evidence type="ECO:0000313" key="4">
    <source>
        <dbReference type="EMBL" id="KQJ86595.1"/>
    </source>
</evidence>
<reference evidence="4" key="2">
    <citation type="submission" date="2017-06" db="EMBL/GenBank/DDBJ databases">
        <title>WGS assembly of Brachypodium distachyon.</title>
        <authorList>
            <consortium name="The International Brachypodium Initiative"/>
            <person name="Lucas S."/>
            <person name="Harmon-Smith M."/>
            <person name="Lail K."/>
            <person name="Tice H."/>
            <person name="Grimwood J."/>
            <person name="Bruce D."/>
            <person name="Barry K."/>
            <person name="Shu S."/>
            <person name="Lindquist E."/>
            <person name="Wang M."/>
            <person name="Pitluck S."/>
            <person name="Vogel J.P."/>
            <person name="Garvin D.F."/>
            <person name="Mockler T.C."/>
            <person name="Schmutz J."/>
            <person name="Rokhsar D."/>
            <person name="Bevan M.W."/>
        </authorList>
    </citation>
    <scope>NUCLEOTIDE SEQUENCE</scope>
    <source>
        <strain evidence="4">Bd21</strain>
    </source>
</reference>
<protein>
    <submittedName>
        <fullName evidence="4 5">Uncharacterized protein</fullName>
    </submittedName>
</protein>
<dbReference type="OMA" id="LSICARP"/>
<keyword evidence="2" id="KW-0808">Transferase</keyword>
<proteinExistence type="inferred from homology"/>
<sequence length="492" mass="53377">MAGTEHGSVCSGSSMRVVSRRLVKASDTTTTTISPRVVAFTNLDLLNDMQLYVACLYRMPATSTYSAVAATFEAHMPSFLNHMFPMAGRIVRDPVSGLPEELRCGNQGAELVLADAGVALRALDWSLANESVRKILVPFPDEVPLSLQLVSFTCGLGFAVVWGFHHLLGDGSFGGMLMKTWCELVMTGSISGGGPSHDRAVFFRPRDPPSYSASFAATFTPWDHEHQVNGLTAEASFVQRHYYVEGRDVARLRDTASTTEPGGRRRRATRAEAVSAYLWKVLAGVVASLTRLADDEKRCRMAWLVDGRRRLTLTSSTPELRRALRSYAGNVTTHAVGDAAVAAVLSRPLAEVAAMVRDAITAPDYDALCQETVDWVEAHKRTGLSYAHTVALGLGSPTLAMTVVSSEHNSETDFGFGPAVLGMPVDARDGRLCTAHMYVTTRPADGSWIVNAYVWPRLAAALEADEGRVFRPITAEYLGLGECLPPEARPRL</sequence>
<dbReference type="EnsemblPlants" id="KQJ86595">
    <property type="protein sequence ID" value="KQJ86595"/>
    <property type="gene ID" value="BRADI_4g06550v3"/>
</dbReference>
<dbReference type="InterPro" id="IPR023213">
    <property type="entry name" value="CAT-like_dom_sf"/>
</dbReference>
<dbReference type="HOGENOM" id="CLU_014546_1_0_1"/>
<dbReference type="EMBL" id="CM000883">
    <property type="protein sequence ID" value="PNT62658.1"/>
    <property type="molecule type" value="Genomic_DNA"/>
</dbReference>
<dbReference type="PANTHER" id="PTHR31642">
    <property type="entry name" value="TRICHOTHECENE 3-O-ACETYLTRANSFERASE"/>
    <property type="match status" value="1"/>
</dbReference>
<reference evidence="5" key="3">
    <citation type="submission" date="2018-08" db="UniProtKB">
        <authorList>
            <consortium name="EnsemblPlants"/>
        </authorList>
    </citation>
    <scope>IDENTIFICATION</scope>
    <source>
        <strain evidence="5">cv. Bd21</strain>
    </source>
</reference>
<evidence type="ECO:0000313" key="6">
    <source>
        <dbReference type="Proteomes" id="UP000008810"/>
    </source>
</evidence>
<dbReference type="Gene3D" id="3.30.559.10">
    <property type="entry name" value="Chloramphenicol acetyltransferase-like domain"/>
    <property type="match status" value="2"/>
</dbReference>
<dbReference type="PANTHER" id="PTHR31642:SF178">
    <property type="entry name" value="OMEGA-HYDROXYPALMITATE O-FERULOYL TRANSFERASE"/>
    <property type="match status" value="1"/>
</dbReference>
<name>I1II45_BRADI</name>
<organism evidence="5">
    <name type="scientific">Brachypodium distachyon</name>
    <name type="common">Purple false brome</name>
    <name type="synonym">Trachynia distachya</name>
    <dbReference type="NCBI Taxonomy" id="15368"/>
    <lineage>
        <taxon>Eukaryota</taxon>
        <taxon>Viridiplantae</taxon>
        <taxon>Streptophyta</taxon>
        <taxon>Embryophyta</taxon>
        <taxon>Tracheophyta</taxon>
        <taxon>Spermatophyta</taxon>
        <taxon>Magnoliopsida</taxon>
        <taxon>Liliopsida</taxon>
        <taxon>Poales</taxon>
        <taxon>Poaceae</taxon>
        <taxon>BOP clade</taxon>
        <taxon>Pooideae</taxon>
        <taxon>Stipodae</taxon>
        <taxon>Brachypodieae</taxon>
        <taxon>Brachypodium</taxon>
    </lineage>
</organism>
<dbReference type="GeneID" id="100821129"/>
<comment type="similarity">
    <text evidence="1">Belongs to the plant acyltransferase family.</text>
</comment>